<organism evidence="2 3">
    <name type="scientific">Steccherinum ochraceum</name>
    <dbReference type="NCBI Taxonomy" id="92696"/>
    <lineage>
        <taxon>Eukaryota</taxon>
        <taxon>Fungi</taxon>
        <taxon>Dikarya</taxon>
        <taxon>Basidiomycota</taxon>
        <taxon>Agaricomycotina</taxon>
        <taxon>Agaricomycetes</taxon>
        <taxon>Polyporales</taxon>
        <taxon>Steccherinaceae</taxon>
        <taxon>Steccherinum</taxon>
    </lineage>
</organism>
<feature type="signal peptide" evidence="1">
    <location>
        <begin position="1"/>
        <end position="26"/>
    </location>
</feature>
<evidence type="ECO:0000256" key="1">
    <source>
        <dbReference type="SAM" id="SignalP"/>
    </source>
</evidence>
<dbReference type="EMBL" id="RWJN01000235">
    <property type="protein sequence ID" value="TCD64455.1"/>
    <property type="molecule type" value="Genomic_DNA"/>
</dbReference>
<accession>A0A4R0RFQ4</accession>
<evidence type="ECO:0000313" key="2">
    <source>
        <dbReference type="EMBL" id="TCD64455.1"/>
    </source>
</evidence>
<proteinExistence type="predicted"/>
<sequence length="183" mass="20259">MSRATLPAELLLLIFSFALSAPSASALPSTSNPSPSTALNVSLSSPTTQHLFRPSTGLDVSLPALLDLQLSTPLSLTPPRAPTGPSVRSLRIHFLTPILYDQLSLDFPCLCSRLGTDDVRKTLGWVGRDDDVQVRRMHDAIEIRLDGRILVVHQPLPLTQLKSTRKWREVTDAWDWATDWWGL</sequence>
<dbReference type="Proteomes" id="UP000292702">
    <property type="component" value="Unassembled WGS sequence"/>
</dbReference>
<dbReference type="AlphaFoldDB" id="A0A4R0RFQ4"/>
<gene>
    <name evidence="2" type="ORF">EIP91_004059</name>
</gene>
<protein>
    <submittedName>
        <fullName evidence="2">Uncharacterized protein</fullName>
    </submittedName>
</protein>
<name>A0A4R0RFQ4_9APHY</name>
<reference evidence="2 3" key="1">
    <citation type="submission" date="2018-11" db="EMBL/GenBank/DDBJ databases">
        <title>Genome assembly of Steccherinum ochraceum LE-BIN_3174, the white-rot fungus of the Steccherinaceae family (The Residual Polyporoid clade, Polyporales, Basidiomycota).</title>
        <authorList>
            <person name="Fedorova T.V."/>
            <person name="Glazunova O.A."/>
            <person name="Landesman E.O."/>
            <person name="Moiseenko K.V."/>
            <person name="Psurtseva N.V."/>
            <person name="Savinova O.S."/>
            <person name="Shakhova N.V."/>
            <person name="Tyazhelova T.V."/>
            <person name="Vasina D.V."/>
        </authorList>
    </citation>
    <scope>NUCLEOTIDE SEQUENCE [LARGE SCALE GENOMIC DNA]</scope>
    <source>
        <strain evidence="2 3">LE-BIN_3174</strain>
    </source>
</reference>
<evidence type="ECO:0000313" key="3">
    <source>
        <dbReference type="Proteomes" id="UP000292702"/>
    </source>
</evidence>
<comment type="caution">
    <text evidence="2">The sequence shown here is derived from an EMBL/GenBank/DDBJ whole genome shotgun (WGS) entry which is preliminary data.</text>
</comment>
<feature type="chain" id="PRO_5020558604" evidence="1">
    <location>
        <begin position="27"/>
        <end position="183"/>
    </location>
</feature>
<keyword evidence="3" id="KW-1185">Reference proteome</keyword>
<keyword evidence="1" id="KW-0732">Signal</keyword>